<dbReference type="SUPFAM" id="SSF49599">
    <property type="entry name" value="TRAF domain-like"/>
    <property type="match status" value="4"/>
</dbReference>
<dbReference type="SMART" id="SM00061">
    <property type="entry name" value="MATH"/>
    <property type="match status" value="3"/>
</dbReference>
<accession>A0A8X7PL69</accession>
<evidence type="ECO:0000313" key="2">
    <source>
        <dbReference type="EMBL" id="KAG2253210.1"/>
    </source>
</evidence>
<comment type="caution">
    <text evidence="2">The sequence shown here is derived from an EMBL/GenBank/DDBJ whole genome shotgun (WGS) entry which is preliminary data.</text>
</comment>
<feature type="domain" description="MATH" evidence="1">
    <location>
        <begin position="175"/>
        <end position="296"/>
    </location>
</feature>
<sequence>MGSSSAEVSTIVKNWREHPSASYSLKIHSFSQLEHSTASSDHKYQSRLFSYGGYNWRLILYPKGNGEDNGSGFISMYVEIDSESLMVSKVFAELRFFVYNKKENKYFTIQDVEVKRFNALKTRWGMQQILPCDTFNNPDNGYIFEGGQCEFGVDVIVAPPLTNWEVLSFSEKYSDPKFSWTIKKFSELKEDVTSRTFSMGGKKCCIRRATLQQTENGLSVFLYLADCDKPKADEKIFVQANMRVLSPLGSNHFKLQMETWYTEQTPAWGWSRFLSLAELGKVYLDKEDMLKVEIEFKNLNYIPFYYHDYVATLQLSWSLRDNILQNLRVWIPLTDVEVMLKTRNLRVFFFLVAHKHNPYDTQYIDSESDSTVEATILNYLHHTYRVNKSFPNIIFSLFAMGSNLSAAASTNVRTLREHPPSSYSLKIHNFSQFEKSTTSSDHKYKSRIFSSGGYNWYGSSTRLARLIIYPQGNGKDNGSGYISMYVEIESESLMVLTPPTEVFAEIRFFVYNKKENKYLTIQDIEVKRFNALKTVWGLQQIIPCDTFSNPENGYIFEGGQCEFGVDVIVSLPLTNWEVLSYTEKFSDSKFSWAIKNFSELKENVQISKSFSMGGNKWFLKLYPKVDNRADGKCLSIFLCLADCDKPKADEKIFVQANFRVLDPRGSNHFQRQFNYWHNEKTLGGGWVQFLSLPELRKVYLDKEDALKVEIAFEAVSATKYSPTI</sequence>
<dbReference type="InterPro" id="IPR008974">
    <property type="entry name" value="TRAF-like"/>
</dbReference>
<proteinExistence type="predicted"/>
<dbReference type="Pfam" id="PF22486">
    <property type="entry name" value="MATH_2"/>
    <property type="match status" value="4"/>
</dbReference>
<name>A0A8X7PL69_BRACI</name>
<dbReference type="Proteomes" id="UP000886595">
    <property type="component" value="Unassembled WGS sequence"/>
</dbReference>
<feature type="domain" description="MATH" evidence="1">
    <location>
        <begin position="420"/>
        <end position="567"/>
    </location>
</feature>
<dbReference type="PANTHER" id="PTHR46162:SF47">
    <property type="entry name" value="TRAF-LIKE FAMILY PROTEIN-RELATED"/>
    <property type="match status" value="1"/>
</dbReference>
<protein>
    <recommendedName>
        <fullName evidence="1">MATH domain-containing protein</fullName>
    </recommendedName>
</protein>
<evidence type="ECO:0000259" key="1">
    <source>
        <dbReference type="PROSITE" id="PS50144"/>
    </source>
</evidence>
<dbReference type="EMBL" id="JAAMPC010000016">
    <property type="protein sequence ID" value="KAG2253210.1"/>
    <property type="molecule type" value="Genomic_DNA"/>
</dbReference>
<dbReference type="CDD" id="cd00121">
    <property type="entry name" value="MATH"/>
    <property type="match status" value="4"/>
</dbReference>
<dbReference type="PROSITE" id="PS50144">
    <property type="entry name" value="MATH"/>
    <property type="match status" value="4"/>
</dbReference>
<organism evidence="2 3">
    <name type="scientific">Brassica carinata</name>
    <name type="common">Ethiopian mustard</name>
    <name type="synonym">Abyssinian cabbage</name>
    <dbReference type="NCBI Taxonomy" id="52824"/>
    <lineage>
        <taxon>Eukaryota</taxon>
        <taxon>Viridiplantae</taxon>
        <taxon>Streptophyta</taxon>
        <taxon>Embryophyta</taxon>
        <taxon>Tracheophyta</taxon>
        <taxon>Spermatophyta</taxon>
        <taxon>Magnoliopsida</taxon>
        <taxon>eudicotyledons</taxon>
        <taxon>Gunneridae</taxon>
        <taxon>Pentapetalae</taxon>
        <taxon>rosids</taxon>
        <taxon>malvids</taxon>
        <taxon>Brassicales</taxon>
        <taxon>Brassicaceae</taxon>
        <taxon>Brassiceae</taxon>
        <taxon>Brassica</taxon>
    </lineage>
</organism>
<feature type="domain" description="MATH" evidence="1">
    <location>
        <begin position="587"/>
        <end position="712"/>
    </location>
</feature>
<dbReference type="Gene3D" id="2.60.210.10">
    <property type="entry name" value="Apoptosis, Tumor Necrosis Factor Receptor Associated Protein 2, Chain A"/>
    <property type="match status" value="4"/>
</dbReference>
<dbReference type="InterPro" id="IPR002083">
    <property type="entry name" value="MATH/TRAF_dom"/>
</dbReference>
<dbReference type="OrthoDB" id="192247at2759"/>
<gene>
    <name evidence="2" type="ORF">Bca52824_083346</name>
</gene>
<keyword evidence="3" id="KW-1185">Reference proteome</keyword>
<dbReference type="PANTHER" id="PTHR46162">
    <property type="entry name" value="TRAF-LIKE FAMILY PROTEIN"/>
    <property type="match status" value="1"/>
</dbReference>
<dbReference type="AlphaFoldDB" id="A0A8X7PL69"/>
<evidence type="ECO:0000313" key="3">
    <source>
        <dbReference type="Proteomes" id="UP000886595"/>
    </source>
</evidence>
<feature type="domain" description="MATH" evidence="1">
    <location>
        <begin position="20"/>
        <end position="155"/>
    </location>
</feature>
<reference evidence="2 3" key="1">
    <citation type="submission" date="2020-02" db="EMBL/GenBank/DDBJ databases">
        <authorList>
            <person name="Ma Q."/>
            <person name="Huang Y."/>
            <person name="Song X."/>
            <person name="Pei D."/>
        </authorList>
    </citation>
    <scope>NUCLEOTIDE SEQUENCE [LARGE SCALE GENOMIC DNA]</scope>
    <source>
        <strain evidence="2">Sxm20200214</strain>
        <tissue evidence="2">Leaf</tissue>
    </source>
</reference>